<keyword evidence="2" id="KW-0808">Transferase</keyword>
<evidence type="ECO:0000256" key="3">
    <source>
        <dbReference type="ARBA" id="ARBA00022777"/>
    </source>
</evidence>
<evidence type="ECO:0000256" key="2">
    <source>
        <dbReference type="ARBA" id="ARBA00022679"/>
    </source>
</evidence>
<dbReference type="NCBIfam" id="TIGR03071">
    <property type="entry name" value="couple_hipA"/>
    <property type="match status" value="1"/>
</dbReference>
<sequence length="401" mass="44061">MSANTLAVWSGDYRAGLLDRTLDQRQYVFAYDQAAESPDAQVSLTMPVRLESWLSRDLHPVFQMNLPEGALLEAVRRAIAKLAGEDDLTILRVIGGNQIGRNRFSLPEDTSAGIVESAESLDELLSYPDTEELFHDLIAKYALRSGVSGVQPKVMLDATERGTAAVGGYIVKSWGADYPQLGANEFFSMTAAKRAGLPGPEFHLSENGGLFVMKRFDLTVSGGNSLGFEDMCSLQALGTVQKYGSTYERVARSIKDFVSGEFLQAAREQFFASLVLSCMIRNGDAHLKNFGVLYERPGQPVRLAPVYDMVTTVAYIPRDVPALSLAGTKKWWSRKILEKFALAHLALPVGKVGQIFEEVAEGVTDTRGMLSPYMEEHPEFRDVGSRMLAAWDEGVTDTLSP</sequence>
<keyword evidence="7" id="KW-1185">Reference proteome</keyword>
<dbReference type="PANTHER" id="PTHR37419:SF1">
    <property type="entry name" value="SERINE_THREONINE-PROTEIN KINASE TOXIN HIPA"/>
    <property type="match status" value="1"/>
</dbReference>
<keyword evidence="3" id="KW-0418">Kinase</keyword>
<name>A0ABS5SBJ8_9BACT</name>
<dbReference type="Pfam" id="PF13657">
    <property type="entry name" value="Couple_hipA"/>
    <property type="match status" value="1"/>
</dbReference>
<dbReference type="InterPro" id="IPR052028">
    <property type="entry name" value="HipA_Ser/Thr_kinase"/>
</dbReference>
<evidence type="ECO:0000313" key="7">
    <source>
        <dbReference type="Proteomes" id="UP000756860"/>
    </source>
</evidence>
<feature type="domain" description="HipA-like C-terminal" evidence="4">
    <location>
        <begin position="146"/>
        <end position="365"/>
    </location>
</feature>
<evidence type="ECO:0000256" key="1">
    <source>
        <dbReference type="ARBA" id="ARBA00010164"/>
    </source>
</evidence>
<dbReference type="EMBL" id="JAHCVK010000002">
    <property type="protein sequence ID" value="MBT0652743.1"/>
    <property type="molecule type" value="Genomic_DNA"/>
</dbReference>
<dbReference type="Gene3D" id="1.10.1070.20">
    <property type="match status" value="1"/>
</dbReference>
<accession>A0ABS5SBJ8</accession>
<feature type="domain" description="HipA N-terminal subdomain 1" evidence="5">
    <location>
        <begin position="6"/>
        <end position="101"/>
    </location>
</feature>
<evidence type="ECO:0000259" key="5">
    <source>
        <dbReference type="Pfam" id="PF13657"/>
    </source>
</evidence>
<evidence type="ECO:0000313" key="6">
    <source>
        <dbReference type="EMBL" id="MBT0652743.1"/>
    </source>
</evidence>
<organism evidence="6 7">
    <name type="scientific">Geomobilimonas luticola</name>
    <dbReference type="NCBI Taxonomy" id="1114878"/>
    <lineage>
        <taxon>Bacteria</taxon>
        <taxon>Pseudomonadati</taxon>
        <taxon>Thermodesulfobacteriota</taxon>
        <taxon>Desulfuromonadia</taxon>
        <taxon>Geobacterales</taxon>
        <taxon>Geobacteraceae</taxon>
        <taxon>Geomobilimonas</taxon>
    </lineage>
</organism>
<dbReference type="PANTHER" id="PTHR37419">
    <property type="entry name" value="SERINE/THREONINE-PROTEIN KINASE TOXIN HIPA"/>
    <property type="match status" value="1"/>
</dbReference>
<comment type="similarity">
    <text evidence="1">Belongs to the HipA Ser/Thr kinase family.</text>
</comment>
<dbReference type="RefSeq" id="WP_214174750.1">
    <property type="nucleotide sequence ID" value="NZ_JAHCVK010000002.1"/>
</dbReference>
<dbReference type="InterPro" id="IPR012893">
    <property type="entry name" value="HipA-like_C"/>
</dbReference>
<dbReference type="Pfam" id="PF07804">
    <property type="entry name" value="HipA_C"/>
    <property type="match status" value="1"/>
</dbReference>
<evidence type="ECO:0000259" key="4">
    <source>
        <dbReference type="Pfam" id="PF07804"/>
    </source>
</evidence>
<protein>
    <submittedName>
        <fullName evidence="6">HipA domain-containing protein</fullName>
    </submittedName>
</protein>
<gene>
    <name evidence="6" type="ORF">KI810_06725</name>
</gene>
<dbReference type="InterPro" id="IPR017508">
    <property type="entry name" value="HipA_N1"/>
</dbReference>
<comment type="caution">
    <text evidence="6">The sequence shown here is derived from an EMBL/GenBank/DDBJ whole genome shotgun (WGS) entry which is preliminary data.</text>
</comment>
<proteinExistence type="inferred from homology"/>
<reference evidence="6 7" key="1">
    <citation type="submission" date="2021-05" db="EMBL/GenBank/DDBJ databases">
        <title>The draft genome of Geobacter luticola JCM 17780.</title>
        <authorList>
            <person name="Xu Z."/>
            <person name="Masuda Y."/>
            <person name="Itoh H."/>
            <person name="Senoo K."/>
        </authorList>
    </citation>
    <scope>NUCLEOTIDE SEQUENCE [LARGE SCALE GENOMIC DNA]</scope>
    <source>
        <strain evidence="6 7">JCM 17780</strain>
    </source>
</reference>
<dbReference type="Proteomes" id="UP000756860">
    <property type="component" value="Unassembled WGS sequence"/>
</dbReference>